<keyword evidence="6" id="KW-0843">Virulence</keyword>
<keyword evidence="4" id="KW-0800">Toxin</keyword>
<protein>
    <recommendedName>
        <fullName evidence="11">Calcium-binding protein</fullName>
    </recommendedName>
</protein>
<feature type="compositionally biased region" description="Polar residues" evidence="8">
    <location>
        <begin position="826"/>
        <end position="835"/>
    </location>
</feature>
<dbReference type="PRINTS" id="PR01488">
    <property type="entry name" value="RTXTOXINA"/>
</dbReference>
<accession>A0ABS1JTK6</accession>
<feature type="compositionally biased region" description="Gly residues" evidence="8">
    <location>
        <begin position="945"/>
        <end position="954"/>
    </location>
</feature>
<comment type="caution">
    <text evidence="9">The sequence shown here is derived from an EMBL/GenBank/DDBJ whole genome shotgun (WGS) entry which is preliminary data.</text>
</comment>
<evidence type="ECO:0000256" key="2">
    <source>
        <dbReference type="ARBA" id="ARBA00004613"/>
    </source>
</evidence>
<comment type="subcellular location">
    <subcellularLocation>
        <location evidence="1">Membrane</location>
    </subcellularLocation>
    <subcellularLocation>
        <location evidence="2">Secreted</location>
    </subcellularLocation>
</comment>
<dbReference type="RefSeq" id="WP_201692187.1">
    <property type="nucleotide sequence ID" value="NZ_JAEQND010000012.1"/>
</dbReference>
<dbReference type="Proteomes" id="UP000622707">
    <property type="component" value="Unassembled WGS sequence"/>
</dbReference>
<feature type="region of interest" description="Disordered" evidence="8">
    <location>
        <begin position="227"/>
        <end position="275"/>
    </location>
</feature>
<evidence type="ECO:0000256" key="3">
    <source>
        <dbReference type="ARBA" id="ARBA00022525"/>
    </source>
</evidence>
<dbReference type="PANTHER" id="PTHR38340">
    <property type="entry name" value="S-LAYER PROTEIN"/>
    <property type="match status" value="1"/>
</dbReference>
<feature type="region of interest" description="Disordered" evidence="8">
    <location>
        <begin position="1557"/>
        <end position="1576"/>
    </location>
</feature>
<feature type="compositionally biased region" description="Gly residues" evidence="8">
    <location>
        <begin position="227"/>
        <end position="248"/>
    </location>
</feature>
<evidence type="ECO:0000256" key="5">
    <source>
        <dbReference type="ARBA" id="ARBA00022737"/>
    </source>
</evidence>
<dbReference type="Gene3D" id="2.150.10.10">
    <property type="entry name" value="Serralysin-like metalloprotease, C-terminal"/>
    <property type="match status" value="12"/>
</dbReference>
<dbReference type="PANTHER" id="PTHR38340:SF1">
    <property type="entry name" value="S-LAYER PROTEIN"/>
    <property type="match status" value="1"/>
</dbReference>
<dbReference type="PRINTS" id="PR00313">
    <property type="entry name" value="CABNDNGRPT"/>
</dbReference>
<evidence type="ECO:0000256" key="6">
    <source>
        <dbReference type="ARBA" id="ARBA00023026"/>
    </source>
</evidence>
<evidence type="ECO:0000313" key="10">
    <source>
        <dbReference type="Proteomes" id="UP000622707"/>
    </source>
</evidence>
<dbReference type="EMBL" id="JAEQND010000012">
    <property type="protein sequence ID" value="MBL0427558.1"/>
    <property type="molecule type" value="Genomic_DNA"/>
</dbReference>
<keyword evidence="7" id="KW-0472">Membrane</keyword>
<keyword evidence="5" id="KW-0677">Repeat</keyword>
<keyword evidence="10" id="KW-1185">Reference proteome</keyword>
<organism evidence="9 10">
    <name type="scientific">Ramlibacter alkalitolerans</name>
    <dbReference type="NCBI Taxonomy" id="2039631"/>
    <lineage>
        <taxon>Bacteria</taxon>
        <taxon>Pseudomonadati</taxon>
        <taxon>Pseudomonadota</taxon>
        <taxon>Betaproteobacteria</taxon>
        <taxon>Burkholderiales</taxon>
        <taxon>Comamonadaceae</taxon>
        <taxon>Ramlibacter</taxon>
    </lineage>
</organism>
<evidence type="ECO:0000256" key="7">
    <source>
        <dbReference type="ARBA" id="ARBA00023136"/>
    </source>
</evidence>
<proteinExistence type="predicted"/>
<gene>
    <name evidence="9" type="ORF">JI746_20760</name>
</gene>
<feature type="region of interest" description="Disordered" evidence="8">
    <location>
        <begin position="826"/>
        <end position="966"/>
    </location>
</feature>
<sequence>MATYAFTNVAGSSIAFDPAVDQLSFGPGMGAPGLSLAAAGADTIVSQGGAAVRLLGVVAASLAGTQFVFADGSVYRQGGSGDDALGGTASADQFDMRAGGNDRVSAGAGDDVIRAGAGLGDTDVFRGGAGNDELHLAGNYAAAVPLRTLTVTEIERFVFEPGGTVRLRLNDNVFATATAPVSFDATAQGSGDGMSLDGSALLSALHAQGGAGADTLLGGSADDGLSGGAGADTLEGGGGNDTLTGGDGSDQLRGGVGNDTLDGGPGDDVLDGAAGDDVLRGGAGSDVLAGGAGSDALDGGDGNDVLVGGSYFLFGESAATDTLAGGAGDDVLYVRPGDGAFGRDDAILTGGTGADRFALTYATADGEANGATLLHDVSTVASPVRITDFRPGEGDLLRTGIVDGMFDGRPVIWRGTPAAPFKATLHQSLSHAGADPAEADFYGLWAFHDAARAQTVLFVDSNFSFAVDAGDTKIVFDGDVALSPESFTPGTFAGPEHVGTAAADTLVLTAGDDLTFGLAGNDVLEGLEGNDTLNGNAGDDALSGAAGADALYGGAGADVLDGGGDADLLYGGSGSDTLAGGAGDDRLYADGPVHSGTTVWDWDAADAVNLLHGGAGDDLLQGGAGSDFLHGDDGADTLDGGQGSDSLDGGAGNDVLRAGAASLGSTDSLAGGEGDDVLQAQGGRVVLSGGAGADRFLLFPVGPGGADIVGSGFSTVAAPARITDFDAAQGDLLPSGILNGHRGATPLVWRGEAAAGFTATEGERTPLAGAGLADTRFLEFWILHDTAARQTILFVDSNRNLRVDATDLKVVFDGETGLSPACFTPGTFTTRSGTPQADADTTPPLSSGPDVAFAGAGDDRLDGLAGNDGLWGEAGNDHLAGGPGDDALDGGDGDDTLDGADGIDWLQGGAGSDSLHGGNGADDLDGGPGADLLSGDAGDDRLWGGSDGDTLLGGDGDDVLQGGDAEPWWPAGLPGANAGAPTSALVQTVLTGGPGADRFVFAYARFDGAGDWNIVSHATSLVAAPQRVTDFDAAQGDRLGCGIVDGTAAGVPLVWRGEAAAGFTATAGQSMALAGSDSADPHFLEFWTWHDPASNRTVLFADRNRDFVVDASDLKIAFDGLVPLAPGSFTPGTFRARVGSAGPDTNAQLPAGSGDDMLFGGGGDDRLSGAGGNDFLGGNQGTDVLNGSAGDDVVLGGAGDDTLYGADGNDRLVGGSGSDALDGGAGNDTLFAAEVQDFLGDAVDDAASDGNRLSGGTGNDALWGAGGSDLLDGGSGDDTLWGGGGADLLDGGEGIDRLAGGAGDDTYVLRDAGDVLVEAMGEGIDSVLSALGAFTLAPDIENATVLAPAGAVVWGNAADNRLSGGAGDDELHGAGGNDWIDGGAGSNALSGGAGDDSYAVRSAGDRVIEAAGEGNDVAWSYLAAFVLPDNVETGRIARSTGAALGGNAAANALHGDAGRDTLDGGLGADVMAGGKGNDTYYLDDAGDVVTESADALLGGVDTLVSSVTRTLGAFQENLTLSGTSAVQGTGNALANVLTGNEAANVLSGASGNDTLSGGAGNDVLQGGAGADRMSGGSGDDRYYVDDAGDLVIESVAAGGGYDTVISGIGYTLGKSLEKLVLSGNGAIDGNGNALANLLTGNAGDNRLAAGAGNDTLQGGGGNDVLDGGSGADRMTGGSGADRFQMALASDMGRSRGSCDVITDFRSFEGDRIDLSGIDGNTALAGLQPLAFIGTAGFSAGDATGQLRWEYDTRAGVAMVYGSTDADATPEFAIELVGVTAVAAADFIV</sequence>
<dbReference type="InterPro" id="IPR001343">
    <property type="entry name" value="Hemolysn_Ca-bd"/>
</dbReference>
<evidence type="ECO:0000313" key="9">
    <source>
        <dbReference type="EMBL" id="MBL0427558.1"/>
    </source>
</evidence>
<evidence type="ECO:0000256" key="8">
    <source>
        <dbReference type="SAM" id="MobiDB-lite"/>
    </source>
</evidence>
<dbReference type="InterPro" id="IPR050557">
    <property type="entry name" value="RTX_toxin/Mannuronan_C5-epim"/>
</dbReference>
<reference evidence="9 10" key="1">
    <citation type="journal article" date="2017" name="Int. J. Syst. Evol. Microbiol.">
        <title>Ramlibacter alkalitolerans sp. nov., alkali-tolerant bacterium isolated from soil of ginseng.</title>
        <authorList>
            <person name="Lee D.H."/>
            <person name="Cha C.J."/>
        </authorList>
    </citation>
    <scope>NUCLEOTIDE SEQUENCE [LARGE SCALE GENOMIC DNA]</scope>
    <source>
        <strain evidence="9 10">KACC 19305</strain>
    </source>
</reference>
<evidence type="ECO:0000256" key="4">
    <source>
        <dbReference type="ARBA" id="ARBA00022656"/>
    </source>
</evidence>
<dbReference type="InterPro" id="IPR018511">
    <property type="entry name" value="Hemolysin-typ_Ca-bd_CS"/>
</dbReference>
<keyword evidence="3" id="KW-0964">Secreted</keyword>
<dbReference type="SUPFAM" id="SSF51120">
    <property type="entry name" value="beta-Roll"/>
    <property type="match status" value="14"/>
</dbReference>
<dbReference type="InterPro" id="IPR011049">
    <property type="entry name" value="Serralysin-like_metalloprot_C"/>
</dbReference>
<dbReference type="PROSITE" id="PS00330">
    <property type="entry name" value="HEMOLYSIN_CALCIUM"/>
    <property type="match status" value="17"/>
</dbReference>
<feature type="region of interest" description="Disordered" evidence="8">
    <location>
        <begin position="631"/>
        <end position="651"/>
    </location>
</feature>
<feature type="compositionally biased region" description="Acidic residues" evidence="8">
    <location>
        <begin position="886"/>
        <end position="898"/>
    </location>
</feature>
<dbReference type="InterPro" id="IPR003995">
    <property type="entry name" value="RTX_toxin_determinant-A"/>
</dbReference>
<evidence type="ECO:0000256" key="1">
    <source>
        <dbReference type="ARBA" id="ARBA00004370"/>
    </source>
</evidence>
<evidence type="ECO:0008006" key="11">
    <source>
        <dbReference type="Google" id="ProtNLM"/>
    </source>
</evidence>
<name>A0ABS1JTK6_9BURK</name>
<dbReference type="Pfam" id="PF00353">
    <property type="entry name" value="HemolysinCabind"/>
    <property type="match status" value="20"/>
</dbReference>